<accession>A0A0P7C3R1</accession>
<proteinExistence type="predicted"/>
<dbReference type="RefSeq" id="WP_055147657.1">
    <property type="nucleotide sequence ID" value="NZ_JXSZ01000006.1"/>
</dbReference>
<evidence type="ECO:0000259" key="3">
    <source>
        <dbReference type="Pfam" id="PF13204"/>
    </source>
</evidence>
<dbReference type="Pfam" id="PF12904">
    <property type="entry name" value="Collagen_bind_2"/>
    <property type="match status" value="1"/>
</dbReference>
<comment type="caution">
    <text evidence="4">The sequence shown here is derived from an EMBL/GenBank/DDBJ whole genome shotgun (WGS) entry which is preliminary data.</text>
</comment>
<dbReference type="Proteomes" id="UP000050454">
    <property type="component" value="Unassembled WGS sequence"/>
</dbReference>
<organism evidence="4 5">
    <name type="scientific">Jiulongibacter sediminis</name>
    <dbReference type="NCBI Taxonomy" id="1605367"/>
    <lineage>
        <taxon>Bacteria</taxon>
        <taxon>Pseudomonadati</taxon>
        <taxon>Bacteroidota</taxon>
        <taxon>Cytophagia</taxon>
        <taxon>Cytophagales</taxon>
        <taxon>Leadbetterellaceae</taxon>
        <taxon>Jiulongibacter</taxon>
    </lineage>
</organism>
<dbReference type="Pfam" id="PF13204">
    <property type="entry name" value="Apiosidase"/>
    <property type="match status" value="1"/>
</dbReference>
<dbReference type="AlphaFoldDB" id="A0A0P7C3R1"/>
<dbReference type="EMBL" id="LGTQ01000006">
    <property type="protein sequence ID" value="KPM48953.1"/>
    <property type="molecule type" value="Genomic_DNA"/>
</dbReference>
<evidence type="ECO:0000313" key="4">
    <source>
        <dbReference type="EMBL" id="KPM48953.1"/>
    </source>
</evidence>
<dbReference type="InterPro" id="IPR024749">
    <property type="entry name" value="Collagen-bd_put"/>
</dbReference>
<reference evidence="4 5" key="1">
    <citation type="submission" date="2015-07" db="EMBL/GenBank/DDBJ databases">
        <title>The draft genome sequence of Leadbetterella sp. JN14-9.</title>
        <authorList>
            <person name="Liu Y."/>
            <person name="Du J."/>
            <person name="Shao Z."/>
        </authorList>
    </citation>
    <scope>NUCLEOTIDE SEQUENCE [LARGE SCALE GENOMIC DNA]</scope>
    <source>
        <strain evidence="4 5">JN14-9</strain>
    </source>
</reference>
<feature type="domain" description="Putative collagen-binding" evidence="2">
    <location>
        <begin position="357"/>
        <end position="449"/>
    </location>
</feature>
<feature type="chain" id="PRO_5006136525" description="Glycoside hydrolase" evidence="1">
    <location>
        <begin position="20"/>
        <end position="463"/>
    </location>
</feature>
<keyword evidence="5" id="KW-1185">Reference proteome</keyword>
<dbReference type="InterPro" id="IPR017853">
    <property type="entry name" value="GH"/>
</dbReference>
<dbReference type="PATRIC" id="fig|1605367.3.peg.3469"/>
<feature type="signal peptide" evidence="1">
    <location>
        <begin position="1"/>
        <end position="19"/>
    </location>
</feature>
<dbReference type="PANTHER" id="PTHR37836">
    <property type="entry name" value="LMO1036 PROTEIN"/>
    <property type="match status" value="1"/>
</dbReference>
<dbReference type="STRING" id="1605367.AFM12_10410"/>
<dbReference type="Gene3D" id="3.20.20.80">
    <property type="entry name" value="Glycosidases"/>
    <property type="match status" value="1"/>
</dbReference>
<dbReference type="OrthoDB" id="59486at2"/>
<evidence type="ECO:0008006" key="6">
    <source>
        <dbReference type="Google" id="ProtNLM"/>
    </source>
</evidence>
<dbReference type="PANTHER" id="PTHR37836:SF3">
    <property type="entry name" value="ENDOGLUCANASE"/>
    <property type="match status" value="1"/>
</dbReference>
<name>A0A0P7C3R1_9BACT</name>
<evidence type="ECO:0000256" key="1">
    <source>
        <dbReference type="SAM" id="SignalP"/>
    </source>
</evidence>
<dbReference type="InterPro" id="IPR025277">
    <property type="entry name" value="Apiosidase-like_cat_dom"/>
</dbReference>
<evidence type="ECO:0000313" key="5">
    <source>
        <dbReference type="Proteomes" id="UP000050454"/>
    </source>
</evidence>
<feature type="domain" description="Apiosidase-like catalytic" evidence="3">
    <location>
        <begin position="27"/>
        <end position="354"/>
    </location>
</feature>
<gene>
    <name evidence="4" type="ORF">AFM12_10410</name>
</gene>
<evidence type="ECO:0000259" key="2">
    <source>
        <dbReference type="Pfam" id="PF12904"/>
    </source>
</evidence>
<sequence>MNKSLFSLFLLLCTITTFAQLPRLKVSDNGRFLQTEEGKPFFWTGDTAWELFHKLDKEQAAYYLETRAKQGFNVIQAVGLAELDGLNTPNAYGYKPLDKTDPVKINVQYFNHVAWVMQKADSLGIYVAFLPTWGDKLFKDSWGDGPEIFDQEKAYQFGKSLALRLRSQSNIIWVLGGDRLPREGSEDVEVWRSMAKGIKEGLGLFVDGIFSFHPQPTSPGGSSNWFHKDEWLSFNMHQTGHCPGQSYQKIAHDYQLTPVKPTIDGEPLYEDHPYCFDAKHKGYSVPDDIRRIMYWNVFAGAFGQTYGCHDVWQMHRVEDKGVNGPLRPWDVALNLPMANQMKHLKHLMLSRPFFDRIPDQTLIESEQKDDETYAIGTRDESGTYAFVYVPTGKTININTKELRGQVLNVWWYDPRTGATFMLGQTQNFGSFSAVCPSSGSGNDWILVVDDASKGYEKPGTVAY</sequence>
<keyword evidence="1" id="KW-0732">Signal</keyword>
<protein>
    <recommendedName>
        <fullName evidence="6">Glycoside hydrolase</fullName>
    </recommendedName>
</protein>
<dbReference type="SUPFAM" id="SSF51445">
    <property type="entry name" value="(Trans)glycosidases"/>
    <property type="match status" value="1"/>
</dbReference>